<organism evidence="2 3">
    <name type="scientific">Mesorhizobium montanum</name>
    <dbReference type="NCBI Taxonomy" id="3072323"/>
    <lineage>
        <taxon>Bacteria</taxon>
        <taxon>Pseudomonadati</taxon>
        <taxon>Pseudomonadota</taxon>
        <taxon>Alphaproteobacteria</taxon>
        <taxon>Hyphomicrobiales</taxon>
        <taxon>Phyllobacteriaceae</taxon>
        <taxon>Mesorhizobium</taxon>
    </lineage>
</organism>
<proteinExistence type="predicted"/>
<comment type="caution">
    <text evidence="2">The sequence shown here is derived from an EMBL/GenBank/DDBJ whole genome shotgun (WGS) entry which is preliminary data.</text>
</comment>
<reference evidence="2 3" key="1">
    <citation type="submission" date="2023-08" db="EMBL/GenBank/DDBJ databases">
        <title>Implementing the SeqCode for naming new Mesorhizobium species isolated from Vachellia karroo root nodules.</title>
        <authorList>
            <person name="Van Lill M."/>
        </authorList>
    </citation>
    <scope>NUCLEOTIDE SEQUENCE [LARGE SCALE GENOMIC DNA]</scope>
    <source>
        <strain evidence="2 3">MSK 1335</strain>
    </source>
</reference>
<gene>
    <name evidence="2" type="ORF">RFM68_06730</name>
</gene>
<evidence type="ECO:0000256" key="1">
    <source>
        <dbReference type="SAM" id="SignalP"/>
    </source>
</evidence>
<dbReference type="Proteomes" id="UP001276840">
    <property type="component" value="Unassembled WGS sequence"/>
</dbReference>
<feature type="signal peptide" evidence="1">
    <location>
        <begin position="1"/>
        <end position="22"/>
    </location>
</feature>
<sequence length="88" mass="9503">MTKYFAIAALMLAAAAAGPASAGERHRHRIIEQERYVPASDDIIDALFGGPRYYDRQMSTTAAGACAYHRVGPDADAVNDISDHYCGK</sequence>
<protein>
    <submittedName>
        <fullName evidence="2">Uncharacterized protein</fullName>
    </submittedName>
</protein>
<dbReference type="EMBL" id="JAVIJF010000004">
    <property type="protein sequence ID" value="MDX8524193.1"/>
    <property type="molecule type" value="Genomic_DNA"/>
</dbReference>
<accession>A0ABU4ZFQ3</accession>
<evidence type="ECO:0000313" key="2">
    <source>
        <dbReference type="EMBL" id="MDX8524193.1"/>
    </source>
</evidence>
<keyword evidence="1" id="KW-0732">Signal</keyword>
<evidence type="ECO:0000313" key="3">
    <source>
        <dbReference type="Proteomes" id="UP001276840"/>
    </source>
</evidence>
<keyword evidence="3" id="KW-1185">Reference proteome</keyword>
<dbReference type="RefSeq" id="WP_320231930.1">
    <property type="nucleotide sequence ID" value="NZ_JAVIJF010000004.1"/>
</dbReference>
<feature type="chain" id="PRO_5046668506" evidence="1">
    <location>
        <begin position="23"/>
        <end position="88"/>
    </location>
</feature>
<name>A0ABU4ZFQ3_9HYPH</name>